<gene>
    <name evidence="1" type="ORF">HMPREF1535_01848</name>
</gene>
<dbReference type="InterPro" id="IPR008979">
    <property type="entry name" value="Galactose-bd-like_sf"/>
</dbReference>
<reference evidence="1 2" key="1">
    <citation type="submission" date="2013-04" db="EMBL/GenBank/DDBJ databases">
        <title>The Genome Sequence of Parabacteroides goldsteinii DSM 19448.</title>
        <authorList>
            <consortium name="The Broad Institute Genomics Platform"/>
            <person name="Earl A."/>
            <person name="Ward D."/>
            <person name="Feldgarden M."/>
            <person name="Gevers D."/>
            <person name="Martens E."/>
            <person name="Sakamoto M."/>
            <person name="Benno Y."/>
            <person name="Song Y."/>
            <person name="Liu C."/>
            <person name="Lee J."/>
            <person name="Bolanos M."/>
            <person name="Vaisanen M.L."/>
            <person name="Finegold S.M."/>
            <person name="Walker B."/>
            <person name="Young S."/>
            <person name="Zeng Q."/>
            <person name="Gargeya S."/>
            <person name="Fitzgerald M."/>
            <person name="Haas B."/>
            <person name="Abouelleil A."/>
            <person name="Allen A.W."/>
            <person name="Alvarado L."/>
            <person name="Arachchi H.M."/>
            <person name="Berlin A.M."/>
            <person name="Chapman S.B."/>
            <person name="Gainer-Dewar J."/>
            <person name="Goldberg J."/>
            <person name="Griggs A."/>
            <person name="Gujja S."/>
            <person name="Hansen M."/>
            <person name="Howarth C."/>
            <person name="Imamovic A."/>
            <person name="Ireland A."/>
            <person name="Larimer J."/>
            <person name="McCowan C."/>
            <person name="Murphy C."/>
            <person name="Pearson M."/>
            <person name="Poon T.W."/>
            <person name="Priest M."/>
            <person name="Roberts A."/>
            <person name="Saif S."/>
            <person name="Shea T."/>
            <person name="Sisk P."/>
            <person name="Sykes S."/>
            <person name="Wortman J."/>
            <person name="Nusbaum C."/>
            <person name="Birren B."/>
        </authorList>
    </citation>
    <scope>NUCLEOTIDE SEQUENCE [LARGE SCALE GENOMIC DNA]</scope>
    <source>
        <strain evidence="1 2">DSM 19448</strain>
    </source>
</reference>
<dbReference type="EMBL" id="AQHV01000010">
    <property type="protein sequence ID" value="KKB57195.1"/>
    <property type="molecule type" value="Genomic_DNA"/>
</dbReference>
<dbReference type="Gene3D" id="2.60.120.260">
    <property type="entry name" value="Galactose-binding domain-like"/>
    <property type="match status" value="1"/>
</dbReference>
<dbReference type="Proteomes" id="UP000033047">
    <property type="component" value="Unassembled WGS sequence"/>
</dbReference>
<dbReference type="HOGENOM" id="CLU_010993_0_0_10"/>
<dbReference type="Pfam" id="PF17132">
    <property type="entry name" value="Glyco_hydro_106"/>
    <property type="match status" value="1"/>
</dbReference>
<dbReference type="STRING" id="927665.HMPREF1535_01848"/>
<name>A0A0F5JHZ0_9BACT</name>
<comment type="caution">
    <text evidence="1">The sequence shown here is derived from an EMBL/GenBank/DDBJ whole genome shotgun (WGS) entry which is preliminary data.</text>
</comment>
<evidence type="ECO:0000313" key="1">
    <source>
        <dbReference type="EMBL" id="KKB57195.1"/>
    </source>
</evidence>
<dbReference type="PATRIC" id="fig|927665.4.peg.1888"/>
<evidence type="ECO:0008006" key="3">
    <source>
        <dbReference type="Google" id="ProtNLM"/>
    </source>
</evidence>
<dbReference type="RefSeq" id="WP_046145921.1">
    <property type="nucleotide sequence ID" value="NZ_KQ033912.1"/>
</dbReference>
<dbReference type="PANTHER" id="PTHR36848:SF2">
    <property type="entry name" value="SECRETED PROTEIN"/>
    <property type="match status" value="1"/>
</dbReference>
<accession>A0A0F5JHZ0</accession>
<dbReference type="PANTHER" id="PTHR36848">
    <property type="entry name" value="DNA-BINDING PROTEIN (PUTATIVE SECRETED PROTEIN)-RELATED"/>
    <property type="match status" value="1"/>
</dbReference>
<protein>
    <recommendedName>
        <fullName evidence="3">Glycosyl hydrolases family 2 sugar binding domain-containing protein</fullName>
    </recommendedName>
</protein>
<evidence type="ECO:0000313" key="2">
    <source>
        <dbReference type="Proteomes" id="UP000033047"/>
    </source>
</evidence>
<proteinExistence type="predicted"/>
<dbReference type="SUPFAM" id="SSF49785">
    <property type="entry name" value="Galactose-binding domain-like"/>
    <property type="match status" value="1"/>
</dbReference>
<organism evidence="1 2">
    <name type="scientific">Parabacteroides goldsteinii DSM 19448 = WAL 12034</name>
    <dbReference type="NCBI Taxonomy" id="927665"/>
    <lineage>
        <taxon>Bacteria</taxon>
        <taxon>Pseudomonadati</taxon>
        <taxon>Bacteroidota</taxon>
        <taxon>Bacteroidia</taxon>
        <taxon>Bacteroidales</taxon>
        <taxon>Tannerellaceae</taxon>
        <taxon>Parabacteroides</taxon>
    </lineage>
</organism>
<dbReference type="AlphaFoldDB" id="A0A0F5JHZ0"/>
<sequence>MKAQNIVKYLSGVIAGSALSFGLVSCQDTSVQTQDSFATIEKDFKDPSADFRSAPLAVWNSKVTEAEVERTMRELKEAGFGGLFIHPRPGMITEYLGDEWFSLYKHAVEFGKEIGMNVWIYDENSYPSGFAGGHVPQEMPESYNQGQGLALTKAELLPEDTAPYYMCLKKENDAWKDITDQIADYKGTKGEYYLYKKTYMGKSDWYGGYSYVDLLVPGVTEKFLEVTMKNGYEKKFKEDFGSSIKGIFSDEPNISSPGGLRWTPDLFEVFQQKWGYDLKPLLPLLEEETGDWKKVRHNYMETLLQLFIDRWSKPFHQYCEENKLEWTGHYWEHGWPYMNDGPDNMAMYAWHQMPAIDMLFNQFDEKSPVAQFGNVRSVKELRSVANQMGYSRTLSETYGGGGWDETFKDFKRLGDWEYVLGVNFMNQHLAHMTLTGARKYDYPPVFTYHSPWWADYKSQNDYFARLSLLMSKGVQQNDILVIEPNATLWSYYSHTKSSPKLMEVGQAFQDFITTLEKGQVEYDLGSENIIKDHGVVADGKFVVGKVAYTTVVLPPMMETLNKPTFDLLQNFVQQGGRVITFSSPTLVDGAENTAWKTLLGGQSVTSVPRLTNEVIRDTFSNADCRFSFSGGNLYHQRRQFTNGELLFLVNSSMDEAVDGTVTVNGKSAVQMDAMSGNIYTYPSTKADGKLTMKFHLEPAGSLLLYSSKGSLKSYPEIPAVAGSTPVQAISPVQVTRLKDNALNVDFCDVSVNGKTTKNVYFAQAADIAFREYGFTNGNPWNTSVQYKRNILDRDTFKTGGFTTTYRFKVNDKFDYSNMKLVAERPELFTVKINGEQVKPIPGEWWLDRSFGVYSIGGQVTTGINTVELSVSPMSIFAEIEPVYIVGDFAVIPEQTGWSISAPVKNLTLGSWKAQKQPFYSWGVSYSKEYEVKSLSTPYAVQLNDWKGTLAEVYVNDQKAGIIAYDPYRLDITPYLKEGKNKVDVRVIGSHKNLLGPHYRHPAPGLASPWHWKNIDKQIPGSEYQMLDYGLMTDFDLVH</sequence>
<dbReference type="InterPro" id="IPR053161">
    <property type="entry name" value="Ulvan_degrading_GH"/>
</dbReference>
<dbReference type="PROSITE" id="PS51257">
    <property type="entry name" value="PROKAR_LIPOPROTEIN"/>
    <property type="match status" value="1"/>
</dbReference>